<dbReference type="GO" id="GO:0000242">
    <property type="term" value="C:pericentriolar material"/>
    <property type="evidence" value="ECO:0007669"/>
    <property type="project" value="TreeGrafter"/>
</dbReference>
<feature type="non-terminal residue" evidence="4">
    <location>
        <position position="1"/>
    </location>
</feature>
<comment type="caution">
    <text evidence="4">The sequence shown here is derived from an EMBL/GenBank/DDBJ whole genome shotgun (WGS) entry which is preliminary data.</text>
</comment>
<dbReference type="Gene3D" id="2.60.40.10">
    <property type="entry name" value="Immunoglobulins"/>
    <property type="match status" value="1"/>
</dbReference>
<dbReference type="InterPro" id="IPR054089">
    <property type="entry name" value="Cep192-like_D3"/>
</dbReference>
<feature type="domain" description="Cep192-like" evidence="1">
    <location>
        <begin position="41"/>
        <end position="140"/>
    </location>
</feature>
<organism evidence="4 5">
    <name type="scientific">Paralvinella palmiformis</name>
    <dbReference type="NCBI Taxonomy" id="53620"/>
    <lineage>
        <taxon>Eukaryota</taxon>
        <taxon>Metazoa</taxon>
        <taxon>Spiralia</taxon>
        <taxon>Lophotrochozoa</taxon>
        <taxon>Annelida</taxon>
        <taxon>Polychaeta</taxon>
        <taxon>Sedentaria</taxon>
        <taxon>Canalipalpata</taxon>
        <taxon>Terebellida</taxon>
        <taxon>Terebelliformia</taxon>
        <taxon>Alvinellidae</taxon>
        <taxon>Paralvinella</taxon>
    </lineage>
</organism>
<feature type="domain" description="Cep192-like" evidence="3">
    <location>
        <begin position="255"/>
        <end position="370"/>
    </location>
</feature>
<dbReference type="GO" id="GO:0005814">
    <property type="term" value="C:centriole"/>
    <property type="evidence" value="ECO:0007669"/>
    <property type="project" value="TreeGrafter"/>
</dbReference>
<evidence type="ECO:0000313" key="4">
    <source>
        <dbReference type="EMBL" id="KAK2155816.1"/>
    </source>
</evidence>
<dbReference type="PANTHER" id="PTHR16029">
    <property type="entry name" value="CENTROSOMAL PROTEIN OF 192 KDA"/>
    <property type="match status" value="1"/>
</dbReference>
<dbReference type="EMBL" id="JAODUP010000230">
    <property type="protein sequence ID" value="KAK2155816.1"/>
    <property type="molecule type" value="Genomic_DNA"/>
</dbReference>
<dbReference type="Pfam" id="PF22073">
    <property type="entry name" value="Cep192_D4"/>
    <property type="match status" value="1"/>
</dbReference>
<feature type="domain" description="Cep192/Spd-2-like" evidence="2">
    <location>
        <begin position="158"/>
        <end position="249"/>
    </location>
</feature>
<name>A0AAD9N5K1_9ANNE</name>
<dbReference type="InterPro" id="IPR054090">
    <property type="entry name" value="Cep192_Spd-2-like_dom"/>
</dbReference>
<dbReference type="PANTHER" id="PTHR16029:SF11">
    <property type="entry name" value="CENTROSOMAL PROTEIN OF 192 KDA"/>
    <property type="match status" value="1"/>
</dbReference>
<accession>A0AAD9N5K1</accession>
<proteinExistence type="predicted"/>
<gene>
    <name evidence="4" type="ORF">LSH36_230g01007</name>
</gene>
<dbReference type="GO" id="GO:0071539">
    <property type="term" value="P:protein localization to centrosome"/>
    <property type="evidence" value="ECO:0007669"/>
    <property type="project" value="InterPro"/>
</dbReference>
<sequence>LLSMAPEQFHACLGVELDTPYSMISLGCVRLRAAVGVARLHTPTHCEIIRLKTTHGKSAMQRIPLRNAGNIPLEVSLEVTHWPDVFTVVPMQLMIEAGGTSEFLIKFEPKQSHITNFESLLLMFVEPDGPGYEMPVYGEILCQSVISHCPTYSQQPIHTQTLILRNAAKYQMKILLEVRDESLQFEIVSSFGHKKKLSTSKEVMLKPLEEYPVHVCYKPTKTISATGKLLVRLLNSTFKYALPLTGYGGVSELSLEGVRSSRLNSCWLSLGHPMVGSKLYSTVTVCNNGTQAAYVKAIGFEDLSCKRKVRNAVKLIIEPNQFCLKEHSSREVTIQLMPTEKETSLCALKDAIIMTIGFFYGDEISRQLYRL</sequence>
<dbReference type="Pfam" id="PF22067">
    <property type="entry name" value="Cep192_D3"/>
    <property type="match status" value="1"/>
</dbReference>
<dbReference type="GO" id="GO:0019901">
    <property type="term" value="F:protein kinase binding"/>
    <property type="evidence" value="ECO:0007669"/>
    <property type="project" value="TreeGrafter"/>
</dbReference>
<dbReference type="InterPro" id="IPR039103">
    <property type="entry name" value="Spd-2/CEP192"/>
</dbReference>
<reference evidence="4" key="1">
    <citation type="journal article" date="2023" name="Mol. Biol. Evol.">
        <title>Third-Generation Sequencing Reveals the Adaptive Role of the Epigenome in Three Deep-Sea Polychaetes.</title>
        <authorList>
            <person name="Perez M."/>
            <person name="Aroh O."/>
            <person name="Sun Y."/>
            <person name="Lan Y."/>
            <person name="Juniper S.K."/>
            <person name="Young C.R."/>
            <person name="Angers B."/>
            <person name="Qian P.Y."/>
        </authorList>
    </citation>
    <scope>NUCLEOTIDE SEQUENCE</scope>
    <source>
        <strain evidence="4">P08H-3</strain>
    </source>
</reference>
<dbReference type="GO" id="GO:0051298">
    <property type="term" value="P:centrosome duplication"/>
    <property type="evidence" value="ECO:0007669"/>
    <property type="project" value="InterPro"/>
</dbReference>
<protein>
    <submittedName>
        <fullName evidence="4">Uncharacterized protein</fullName>
    </submittedName>
</protein>
<dbReference type="GO" id="GO:0005737">
    <property type="term" value="C:cytoplasm"/>
    <property type="evidence" value="ECO:0007669"/>
    <property type="project" value="TreeGrafter"/>
</dbReference>
<evidence type="ECO:0000259" key="3">
    <source>
        <dbReference type="Pfam" id="PF22074"/>
    </source>
</evidence>
<dbReference type="Proteomes" id="UP001208570">
    <property type="component" value="Unassembled WGS sequence"/>
</dbReference>
<evidence type="ECO:0000313" key="5">
    <source>
        <dbReference type="Proteomes" id="UP001208570"/>
    </source>
</evidence>
<dbReference type="InterPro" id="IPR013783">
    <property type="entry name" value="Ig-like_fold"/>
</dbReference>
<dbReference type="Pfam" id="PF22074">
    <property type="entry name" value="Cep192_D5"/>
    <property type="match status" value="1"/>
</dbReference>
<evidence type="ECO:0000259" key="1">
    <source>
        <dbReference type="Pfam" id="PF22067"/>
    </source>
</evidence>
<keyword evidence="5" id="KW-1185">Reference proteome</keyword>
<dbReference type="InterPro" id="IPR054091">
    <property type="entry name" value="Cep192-like_D5"/>
</dbReference>
<evidence type="ECO:0000259" key="2">
    <source>
        <dbReference type="Pfam" id="PF22073"/>
    </source>
</evidence>
<dbReference type="AlphaFoldDB" id="A0AAD9N5K1"/>
<dbReference type="GO" id="GO:0090307">
    <property type="term" value="P:mitotic spindle assembly"/>
    <property type="evidence" value="ECO:0007669"/>
    <property type="project" value="TreeGrafter"/>
</dbReference>
<dbReference type="GO" id="GO:0090222">
    <property type="term" value="P:centrosome-templated microtubule nucleation"/>
    <property type="evidence" value="ECO:0007669"/>
    <property type="project" value="InterPro"/>
</dbReference>